<dbReference type="GO" id="GO:0007155">
    <property type="term" value="P:cell adhesion"/>
    <property type="evidence" value="ECO:0007669"/>
    <property type="project" value="UniProtKB-KW"/>
</dbReference>
<evidence type="ECO:0000256" key="2">
    <source>
        <dbReference type="ARBA" id="ARBA00022889"/>
    </source>
</evidence>
<keyword evidence="6" id="KW-0732">Signal</keyword>
<feature type="compositionally biased region" description="Basic and acidic residues" evidence="4">
    <location>
        <begin position="219"/>
        <end position="230"/>
    </location>
</feature>
<evidence type="ECO:0000313" key="7">
    <source>
        <dbReference type="EMBL" id="UOE19212.1"/>
    </source>
</evidence>
<keyword evidence="1" id="KW-0134">Cell wall</keyword>
<name>A0A399G1W2_9ACTN</name>
<keyword evidence="1" id="KW-0964">Secreted</keyword>
<dbReference type="InterPro" id="IPR005528">
    <property type="entry name" value="ChpA-H"/>
</dbReference>
<dbReference type="Proteomes" id="UP000265719">
    <property type="component" value="Chromosome"/>
</dbReference>
<dbReference type="OrthoDB" id="3544424at2"/>
<dbReference type="Pfam" id="PF03777">
    <property type="entry name" value="ChpA-C"/>
    <property type="match status" value="3"/>
</dbReference>
<gene>
    <name evidence="7" type="ORF">NI17_021085</name>
</gene>
<keyword evidence="5" id="KW-0472">Membrane</keyword>
<evidence type="ECO:0000256" key="4">
    <source>
        <dbReference type="SAM" id="MobiDB-lite"/>
    </source>
</evidence>
<sequence>MRKTMLATASTAVLTAGLVAGFASPAFAGQTVSGNQINIPVDVAVDVCGNAISVVGEARAQCTVIVDALQEASEDGEGGETTAEGGDSVASGNRINIPVDVAVDVCGNAISVVGEARAQCTEVAEALQEASEGGESGESGETAAEETGGSNASGNDDVLSDNEVNAPVNADVDVCGNSVAVLGSAEADCEETAQAEEPTGVEEGAETPQESGTAEEPADDKPAQETREVATDETLPVTGAALGGLVAAAVAALGGGGAAMYLSRRKKATED</sequence>
<keyword evidence="3" id="KW-0034">Amyloid</keyword>
<dbReference type="RefSeq" id="WP_068689924.1">
    <property type="nucleotide sequence ID" value="NZ_CP063196.1"/>
</dbReference>
<evidence type="ECO:0000256" key="5">
    <source>
        <dbReference type="SAM" id="Phobius"/>
    </source>
</evidence>
<evidence type="ECO:0000256" key="6">
    <source>
        <dbReference type="SAM" id="SignalP"/>
    </source>
</evidence>
<keyword evidence="8" id="KW-1185">Reference proteome</keyword>
<dbReference type="EMBL" id="CP063196">
    <property type="protein sequence ID" value="UOE19212.1"/>
    <property type="molecule type" value="Genomic_DNA"/>
</dbReference>
<keyword evidence="5" id="KW-1133">Transmembrane helix</keyword>
<evidence type="ECO:0000256" key="3">
    <source>
        <dbReference type="ARBA" id="ARBA00023087"/>
    </source>
</evidence>
<dbReference type="PROSITE" id="PS51884">
    <property type="entry name" value="CHAPLIN"/>
    <property type="match status" value="3"/>
</dbReference>
<feature type="transmembrane region" description="Helical" evidence="5">
    <location>
        <begin position="240"/>
        <end position="262"/>
    </location>
</feature>
<evidence type="ECO:0000256" key="1">
    <source>
        <dbReference type="ARBA" id="ARBA00022512"/>
    </source>
</evidence>
<dbReference type="AlphaFoldDB" id="A0A399G1W2"/>
<feature type="region of interest" description="Disordered" evidence="4">
    <location>
        <begin position="186"/>
        <end position="235"/>
    </location>
</feature>
<feature type="compositionally biased region" description="Acidic residues" evidence="4">
    <location>
        <begin position="187"/>
        <end position="205"/>
    </location>
</feature>
<keyword evidence="2" id="KW-0130">Cell adhesion</keyword>
<feature type="chain" id="PRO_5043657927" evidence="6">
    <location>
        <begin position="29"/>
        <end position="271"/>
    </location>
</feature>
<protein>
    <submittedName>
        <fullName evidence="7">Chaplin</fullName>
    </submittedName>
</protein>
<proteinExistence type="predicted"/>
<feature type="region of interest" description="Disordered" evidence="4">
    <location>
        <begin position="126"/>
        <end position="163"/>
    </location>
</feature>
<feature type="compositionally biased region" description="Low complexity" evidence="4">
    <location>
        <begin position="129"/>
        <end position="150"/>
    </location>
</feature>
<feature type="signal peptide" evidence="6">
    <location>
        <begin position="1"/>
        <end position="28"/>
    </location>
</feature>
<accession>A0A399G1W2</accession>
<dbReference type="KEGG" id="thao:NI17_021085"/>
<organism evidence="7 8">
    <name type="scientific">Thermobifida halotolerans</name>
    <dbReference type="NCBI Taxonomy" id="483545"/>
    <lineage>
        <taxon>Bacteria</taxon>
        <taxon>Bacillati</taxon>
        <taxon>Actinomycetota</taxon>
        <taxon>Actinomycetes</taxon>
        <taxon>Streptosporangiales</taxon>
        <taxon>Nocardiopsidaceae</taxon>
        <taxon>Thermobifida</taxon>
    </lineage>
</organism>
<reference evidence="7" key="1">
    <citation type="submission" date="2020-10" db="EMBL/GenBank/DDBJ databases">
        <title>De novo genome project of the cellulose decomposer Thermobifida halotolerans type strain.</title>
        <authorList>
            <person name="Nagy I."/>
            <person name="Horvath B."/>
            <person name="Kukolya J."/>
            <person name="Nagy I."/>
            <person name="Orsini M."/>
        </authorList>
    </citation>
    <scope>NUCLEOTIDE SEQUENCE</scope>
    <source>
        <strain evidence="7">DSM 44931</strain>
    </source>
</reference>
<keyword evidence="5" id="KW-0812">Transmembrane</keyword>
<evidence type="ECO:0000313" key="8">
    <source>
        <dbReference type="Proteomes" id="UP000265719"/>
    </source>
</evidence>